<gene>
    <name evidence="2" type="ORF">PUN28_011080</name>
</gene>
<organism evidence="2 3">
    <name type="scientific">Cardiocondyla obscurior</name>
    <dbReference type="NCBI Taxonomy" id="286306"/>
    <lineage>
        <taxon>Eukaryota</taxon>
        <taxon>Metazoa</taxon>
        <taxon>Ecdysozoa</taxon>
        <taxon>Arthropoda</taxon>
        <taxon>Hexapoda</taxon>
        <taxon>Insecta</taxon>
        <taxon>Pterygota</taxon>
        <taxon>Neoptera</taxon>
        <taxon>Endopterygota</taxon>
        <taxon>Hymenoptera</taxon>
        <taxon>Apocrita</taxon>
        <taxon>Aculeata</taxon>
        <taxon>Formicoidea</taxon>
        <taxon>Formicidae</taxon>
        <taxon>Myrmicinae</taxon>
        <taxon>Cardiocondyla</taxon>
    </lineage>
</organism>
<keyword evidence="3" id="KW-1185">Reference proteome</keyword>
<feature type="compositionally biased region" description="Basic residues" evidence="1">
    <location>
        <begin position="57"/>
        <end position="73"/>
    </location>
</feature>
<accession>A0AAW2FJ22</accession>
<feature type="region of interest" description="Disordered" evidence="1">
    <location>
        <begin position="57"/>
        <end position="100"/>
    </location>
</feature>
<name>A0AAW2FJ22_9HYME</name>
<dbReference type="AlphaFoldDB" id="A0AAW2FJ22"/>
<dbReference type="EMBL" id="JADYXP020000010">
    <property type="protein sequence ID" value="KAL0115959.1"/>
    <property type="molecule type" value="Genomic_DNA"/>
</dbReference>
<protein>
    <submittedName>
        <fullName evidence="2">Uncharacterized protein</fullName>
    </submittedName>
</protein>
<dbReference type="Proteomes" id="UP001430953">
    <property type="component" value="Unassembled WGS sequence"/>
</dbReference>
<sequence>MTVKLRVCAGERSKKRAVARFLKGPIIFFFFFCFNRDDGSESTETYASARIDTRSRRPCTHRGTCRSVPRRRNSQSYKITRISPDYARGGEKGRKKLDSDMGLPLSRPEITIYSCYDNRRIIAADG</sequence>
<evidence type="ECO:0000313" key="2">
    <source>
        <dbReference type="EMBL" id="KAL0115959.1"/>
    </source>
</evidence>
<evidence type="ECO:0000256" key="1">
    <source>
        <dbReference type="SAM" id="MobiDB-lite"/>
    </source>
</evidence>
<comment type="caution">
    <text evidence="2">The sequence shown here is derived from an EMBL/GenBank/DDBJ whole genome shotgun (WGS) entry which is preliminary data.</text>
</comment>
<reference evidence="2 3" key="1">
    <citation type="submission" date="2023-03" db="EMBL/GenBank/DDBJ databases">
        <title>High recombination rates correlate with genetic variation in Cardiocondyla obscurior ants.</title>
        <authorList>
            <person name="Errbii M."/>
        </authorList>
    </citation>
    <scope>NUCLEOTIDE SEQUENCE [LARGE SCALE GENOMIC DNA]</scope>
    <source>
        <strain evidence="2">Alpha-2009</strain>
        <tissue evidence="2">Whole body</tissue>
    </source>
</reference>
<feature type="compositionally biased region" description="Basic and acidic residues" evidence="1">
    <location>
        <begin position="88"/>
        <end position="99"/>
    </location>
</feature>
<proteinExistence type="predicted"/>
<evidence type="ECO:0000313" key="3">
    <source>
        <dbReference type="Proteomes" id="UP001430953"/>
    </source>
</evidence>